<reference evidence="8" key="1">
    <citation type="journal article" date="2015" name="MBio">
        <title>Genome-Resolved Metagenomic Analysis Reveals Roles for Candidate Phyla and Other Microbial Community Members in Biogeochemical Transformations in Oil Reservoirs.</title>
        <authorList>
            <person name="Hu P."/>
            <person name="Tom L."/>
            <person name="Singh A."/>
            <person name="Thomas B.C."/>
            <person name="Baker B.J."/>
            <person name="Piceno Y.M."/>
            <person name="Andersen G.L."/>
            <person name="Banfield J.F."/>
        </authorList>
    </citation>
    <scope>NUCLEOTIDE SEQUENCE [LARGE SCALE GENOMIC DNA]</scope>
</reference>
<dbReference type="InterPro" id="IPR047817">
    <property type="entry name" value="ABC2_TM_bact-type"/>
</dbReference>
<protein>
    <recommendedName>
        <fullName evidence="5">Transport permease protein</fullName>
    </recommendedName>
</protein>
<evidence type="ECO:0000313" key="7">
    <source>
        <dbReference type="EMBL" id="KUK36366.1"/>
    </source>
</evidence>
<organism evidence="7 8">
    <name type="scientific">Thermacetogenium phaeum</name>
    <dbReference type="NCBI Taxonomy" id="85874"/>
    <lineage>
        <taxon>Bacteria</taxon>
        <taxon>Bacillati</taxon>
        <taxon>Bacillota</taxon>
        <taxon>Clostridia</taxon>
        <taxon>Thermoanaerobacterales</taxon>
        <taxon>Thermoanaerobacteraceae</taxon>
        <taxon>Thermacetogenium</taxon>
    </lineage>
</organism>
<dbReference type="Pfam" id="PF01061">
    <property type="entry name" value="ABC2_membrane"/>
    <property type="match status" value="1"/>
</dbReference>
<dbReference type="GO" id="GO:0043190">
    <property type="term" value="C:ATP-binding cassette (ABC) transporter complex"/>
    <property type="evidence" value="ECO:0007669"/>
    <property type="project" value="InterPro"/>
</dbReference>
<dbReference type="InterPro" id="IPR052522">
    <property type="entry name" value="ABC-2_transport_permease"/>
</dbReference>
<comment type="similarity">
    <text evidence="5">Belongs to the ABC-2 integral membrane protein family.</text>
</comment>
<sequence length="247" mass="27290">MHRSIRAIGVTCEYVLYDYLIHFPYFAIRTLLSPALYLFGFGLGVGALTRAGGSAYFEYIFPGVLMVSVMQASYTHFSTEIWISRRVDKYLELLMMVAPIYPLEAVVGYLLAGTLISLFAAGCFVLMALLVVPGLTISLGWLFGFTVGLGIFFVSLGIISGVTHTDPHLFATTNTLIILPLSFLCGVFFPLDVFPQAIRFLLELIPLTQAVEGMRSSAPLKHLLYVWVTALFTAVVSARVFHRKLVS</sequence>
<feature type="transmembrane region" description="Helical" evidence="5">
    <location>
        <begin position="26"/>
        <end position="49"/>
    </location>
</feature>
<keyword evidence="2 5" id="KW-0812">Transmembrane</keyword>
<dbReference type="Proteomes" id="UP000053326">
    <property type="component" value="Unassembled WGS sequence"/>
</dbReference>
<keyword evidence="4 5" id="KW-0472">Membrane</keyword>
<name>A0A117LB42_9THEO</name>
<dbReference type="InterPro" id="IPR013525">
    <property type="entry name" value="ABC2_TM"/>
</dbReference>
<dbReference type="PANTHER" id="PTHR43332">
    <property type="entry name" value="INNER MEMBRANE TRANSPORT PERMEASE YADH-RELATED"/>
    <property type="match status" value="1"/>
</dbReference>
<evidence type="ECO:0000313" key="8">
    <source>
        <dbReference type="Proteomes" id="UP000053326"/>
    </source>
</evidence>
<dbReference type="AlphaFoldDB" id="A0A117LB42"/>
<feature type="transmembrane region" description="Helical" evidence="5">
    <location>
        <begin position="56"/>
        <end position="74"/>
    </location>
</feature>
<feature type="domain" description="ABC transmembrane type-2" evidence="6">
    <location>
        <begin position="25"/>
        <end position="244"/>
    </location>
</feature>
<evidence type="ECO:0000256" key="4">
    <source>
        <dbReference type="ARBA" id="ARBA00023136"/>
    </source>
</evidence>
<evidence type="ECO:0000259" key="6">
    <source>
        <dbReference type="PROSITE" id="PS51012"/>
    </source>
</evidence>
<dbReference type="PANTHER" id="PTHR43332:SF2">
    <property type="entry name" value="INNER MEMBRANE TRANSPORT PERMEASE YADH"/>
    <property type="match status" value="1"/>
</dbReference>
<feature type="transmembrane region" description="Helical" evidence="5">
    <location>
        <begin position="106"/>
        <end position="132"/>
    </location>
</feature>
<evidence type="ECO:0000256" key="1">
    <source>
        <dbReference type="ARBA" id="ARBA00004141"/>
    </source>
</evidence>
<dbReference type="EMBL" id="LGFO01000108">
    <property type="protein sequence ID" value="KUK36366.1"/>
    <property type="molecule type" value="Genomic_DNA"/>
</dbReference>
<proteinExistence type="inferred from homology"/>
<keyword evidence="3 5" id="KW-1133">Transmembrane helix</keyword>
<keyword evidence="5" id="KW-1003">Cell membrane</keyword>
<feature type="transmembrane region" description="Helical" evidence="5">
    <location>
        <begin position="169"/>
        <end position="191"/>
    </location>
</feature>
<feature type="transmembrane region" description="Helical" evidence="5">
    <location>
        <begin position="223"/>
        <end position="241"/>
    </location>
</feature>
<dbReference type="InterPro" id="IPR000412">
    <property type="entry name" value="ABC_2_transport"/>
</dbReference>
<comment type="subcellular location">
    <subcellularLocation>
        <location evidence="5">Cell membrane</location>
        <topology evidence="5">Multi-pass membrane protein</topology>
    </subcellularLocation>
    <subcellularLocation>
        <location evidence="1">Membrane</location>
        <topology evidence="1">Multi-pass membrane protein</topology>
    </subcellularLocation>
</comment>
<accession>A0A117LB42</accession>
<feature type="transmembrane region" description="Helical" evidence="5">
    <location>
        <begin position="139"/>
        <end position="163"/>
    </location>
</feature>
<evidence type="ECO:0000256" key="2">
    <source>
        <dbReference type="ARBA" id="ARBA00022692"/>
    </source>
</evidence>
<keyword evidence="5" id="KW-0813">Transport</keyword>
<comment type="caution">
    <text evidence="7">The sequence shown here is derived from an EMBL/GenBank/DDBJ whole genome shotgun (WGS) entry which is preliminary data.</text>
</comment>
<dbReference type="PIRSF" id="PIRSF006648">
    <property type="entry name" value="DrrB"/>
    <property type="match status" value="1"/>
</dbReference>
<evidence type="ECO:0000256" key="3">
    <source>
        <dbReference type="ARBA" id="ARBA00022989"/>
    </source>
</evidence>
<dbReference type="GO" id="GO:0140359">
    <property type="term" value="F:ABC-type transporter activity"/>
    <property type="evidence" value="ECO:0007669"/>
    <property type="project" value="InterPro"/>
</dbReference>
<evidence type="ECO:0000256" key="5">
    <source>
        <dbReference type="RuleBase" id="RU361157"/>
    </source>
</evidence>
<dbReference type="PROSITE" id="PS51012">
    <property type="entry name" value="ABC_TM2"/>
    <property type="match status" value="1"/>
</dbReference>
<gene>
    <name evidence="7" type="ORF">XD66_0925</name>
</gene>
<dbReference type="PRINTS" id="PR00164">
    <property type="entry name" value="ABC2TRNSPORT"/>
</dbReference>